<name>A0A7D6VPK7_9CLOT</name>
<dbReference type="KEGG" id="cint:HZF06_11910"/>
<protein>
    <submittedName>
        <fullName evidence="1">Uncharacterized protein</fullName>
    </submittedName>
</protein>
<proteinExistence type="predicted"/>
<dbReference type="Proteomes" id="UP000512286">
    <property type="component" value="Chromosome"/>
</dbReference>
<dbReference type="EMBL" id="CP059378">
    <property type="protein sequence ID" value="QLY77817.1"/>
    <property type="molecule type" value="Genomic_DNA"/>
</dbReference>
<dbReference type="RefSeq" id="WP_181600311.1">
    <property type="nucleotide sequence ID" value="NZ_CP059378.1"/>
</dbReference>
<dbReference type="AlphaFoldDB" id="A0A7D6VPK7"/>
<evidence type="ECO:0000313" key="1">
    <source>
        <dbReference type="EMBL" id="QLY77817.1"/>
    </source>
</evidence>
<sequence length="54" mass="6496">MTSYWLIYTYKNKLTGPMAKRFDDPDDIQPWINERENIEVLDCVECSEQELQLL</sequence>
<gene>
    <name evidence="1" type="ORF">HZF06_11910</name>
</gene>
<evidence type="ECO:0000313" key="2">
    <source>
        <dbReference type="Proteomes" id="UP000512286"/>
    </source>
</evidence>
<organism evidence="1 2">
    <name type="scientific">Clostridium intestinale</name>
    <dbReference type="NCBI Taxonomy" id="36845"/>
    <lineage>
        <taxon>Bacteria</taxon>
        <taxon>Bacillati</taxon>
        <taxon>Bacillota</taxon>
        <taxon>Clostridia</taxon>
        <taxon>Eubacteriales</taxon>
        <taxon>Clostridiaceae</taxon>
        <taxon>Clostridium</taxon>
    </lineage>
</organism>
<reference evidence="1 2" key="1">
    <citation type="submission" date="2020-07" db="EMBL/GenBank/DDBJ databases">
        <title>Electron transfer.</title>
        <authorList>
            <person name="Huang L."/>
            <person name="Liu X."/>
            <person name="Zhou S."/>
        </authorList>
    </citation>
    <scope>NUCLEOTIDE SEQUENCE [LARGE SCALE GENOMIC DNA]</scope>
    <source>
        <strain evidence="1 2">Lx1</strain>
    </source>
</reference>
<accession>A0A7D6VPK7</accession>